<reference evidence="1 2" key="6">
    <citation type="journal article" date="2011" name="Appl. Environ. Microbiol.">
        <title>Involvement of the azorhizobial chromosome partition gene (parA) in the onset of bacteroid differentiation during Sesbania rostrata stem nodule development.</title>
        <authorList>
            <person name="Liu CT."/>
            <person name="Lee KB."/>
            <person name="Wang YS."/>
            <person name="Peng MH."/>
            <person name="Lee KT."/>
            <person name="Suzuki S."/>
            <person name="Suzuki T."/>
            <person name="Oyaizu H."/>
        </authorList>
    </citation>
    <scope>NUCLEOTIDE SEQUENCE [LARGE SCALE GENOMIC DNA]</scope>
    <source>
        <strain evidence="2">ATCC 43989 / DSM 5975 / JCM 20966 / LMG 6465 / NBRC 14845 / NCIMB 13405 / ORS 571</strain>
    </source>
</reference>
<keyword evidence="2" id="KW-1185">Reference proteome</keyword>
<reference evidence="1 2" key="5">
    <citation type="journal article" date="2010" name="Appl. Environ. Microbiol.">
        <title>phrR-like gene praR of Azorhizobium caulinodans ORS571 is essential for symbiosis with Sesbania rostrata and is involved in expression of reb genes.</title>
        <authorList>
            <person name="Akiba N."/>
            <person name="Aono T."/>
            <person name="Toyazaki H."/>
            <person name="Sato S."/>
            <person name="Oyaizu H."/>
        </authorList>
    </citation>
    <scope>NUCLEOTIDE SEQUENCE [LARGE SCALE GENOMIC DNA]</scope>
    <source>
        <strain evidence="2">ATCC 43989 / DSM 5975 / JCM 20966 / LMG 6465 / NBRC 14845 / NCIMB 13405 / ORS 571</strain>
    </source>
</reference>
<dbReference type="Proteomes" id="UP000000270">
    <property type="component" value="Chromosome"/>
</dbReference>
<reference evidence="1 2" key="4">
    <citation type="journal article" date="2009" name="Appl. Environ. Microbiol.">
        <title>Comparative genome-wide transcriptional profiling of Azorhizobium caulinodans ORS571 grown under free-living and symbiotic conditions.</title>
        <authorList>
            <person name="Tsukada S."/>
            <person name="Aono T."/>
            <person name="Akiba N."/>
            <person name="Lee KB."/>
            <person name="Liu CT."/>
            <person name="Toyazaki H."/>
            <person name="Oyaizu H."/>
        </authorList>
    </citation>
    <scope>NUCLEOTIDE SEQUENCE [LARGE SCALE GENOMIC DNA]</scope>
    <source>
        <strain evidence="2">ATCC 43989 / DSM 5975 / JCM 20966 / LMG 6465 / NBRC 14845 / NCIMB 13405 / ORS 571</strain>
    </source>
</reference>
<proteinExistence type="predicted"/>
<name>A8HTH8_AZOC5</name>
<dbReference type="eggNOG" id="COG5565">
    <property type="taxonomic scope" value="Bacteria"/>
</dbReference>
<dbReference type="STRING" id="438753.AZC_0838"/>
<dbReference type="Pfam" id="PF03237">
    <property type="entry name" value="Terminase_6N"/>
    <property type="match status" value="1"/>
</dbReference>
<dbReference type="AlphaFoldDB" id="A8HTH8"/>
<sequence length="203" mass="22396">MYPETGALRRQLYPKHMAFFRAGVEHQERCMMAANRVGKTYGVGGYETVLHLTGRYPDWWEGRRFDHPIEAWAAGDTGETTRDIVQSVLFGKIDDLGTGLIPADDIVGEPSRRAGITGAIDTAAIRHRSGGTSLIGFKSYDQGRKKFQGTAKHVVWLDEEPPADVYQEALMRLMTTSGLMLCTFTPLEGMTDIAAQFIAAIGV</sequence>
<accession>A8HTH8</accession>
<organism evidence="1 2">
    <name type="scientific">Azorhizobium caulinodans (strain ATCC 43989 / DSM 5975 / JCM 20966 / LMG 6465 / NBRC 14845 / NCIMB 13405 / ORS 571)</name>
    <dbReference type="NCBI Taxonomy" id="438753"/>
    <lineage>
        <taxon>Bacteria</taxon>
        <taxon>Pseudomonadati</taxon>
        <taxon>Pseudomonadota</taxon>
        <taxon>Alphaproteobacteria</taxon>
        <taxon>Hyphomicrobiales</taxon>
        <taxon>Xanthobacteraceae</taxon>
        <taxon>Azorhizobium</taxon>
    </lineage>
</organism>
<dbReference type="HOGENOM" id="CLU_107163_0_0_5"/>
<reference evidence="1 2" key="1">
    <citation type="journal article" date="2007" name="Appl. Environ. Microbiol.">
        <title>Rhizobial factors required for stem nodule maturation and maintenance in Sesbania rostrata-Azorhizobium caulinodans ORS571 symbiosis.</title>
        <authorList>
            <person name="Suzuki S."/>
            <person name="Aono T."/>
            <person name="Lee KB."/>
            <person name="Suzuki T."/>
            <person name="Liu CT."/>
            <person name="Miwa H."/>
            <person name="Wakao S."/>
            <person name="Iki T."/>
            <person name="Oyaizu H."/>
        </authorList>
    </citation>
    <scope>NUCLEOTIDE SEQUENCE [LARGE SCALE GENOMIC DNA]</scope>
    <source>
        <strain evidence="2">ATCC 43989 / DSM 5975 / JCM 20966 / LMG 6465 / NBRC 14845 / NCIMB 13405 / ORS 571</strain>
    </source>
</reference>
<reference evidence="2" key="2">
    <citation type="submission" date="2007-04" db="EMBL/GenBank/DDBJ databases">
        <title>Complete genome sequence of the nitrogen-fixing bacterium Azorhizobium caulinodans ORS571.</title>
        <authorList>
            <person name="Lee K.B."/>
            <person name="Backer P.D."/>
            <person name="Aono T."/>
            <person name="Liu C.T."/>
            <person name="Suzuki S."/>
            <person name="Suzuki T."/>
            <person name="Kaneko T."/>
            <person name="Yamada M."/>
            <person name="Tabata S."/>
            <person name="Kupfer D.M."/>
            <person name="Najar F.Z."/>
            <person name="Wiley G.B."/>
            <person name="Roe B."/>
            <person name="Binnewies T."/>
            <person name="Ussery D."/>
            <person name="Vereecke D."/>
            <person name="Gevers D."/>
            <person name="Holsters M."/>
            <person name="Oyaizu H."/>
        </authorList>
    </citation>
    <scope>NUCLEOTIDE SEQUENCE [LARGE SCALE GENOMIC DNA]</scope>
    <source>
        <strain evidence="2">ATCC 43989 / DSM 5975 / JCM 20966 / LMG 6465 / NBRC 14845 / NCIMB 13405 / ORS 571</strain>
    </source>
</reference>
<protein>
    <submittedName>
        <fullName evidence="1">Putative DNA packaging protein GP3</fullName>
    </submittedName>
</protein>
<evidence type="ECO:0000313" key="1">
    <source>
        <dbReference type="EMBL" id="BAF86836.1"/>
    </source>
</evidence>
<dbReference type="KEGG" id="azc:AZC_0838"/>
<dbReference type="EMBL" id="AP009384">
    <property type="protein sequence ID" value="BAF86836.1"/>
    <property type="molecule type" value="Genomic_DNA"/>
</dbReference>
<gene>
    <name evidence="1" type="ordered locus">AZC_0838</name>
</gene>
<reference evidence="1 2" key="3">
    <citation type="journal article" date="2008" name="BMC Genomics">
        <title>The genome of the versatile nitrogen fixer Azorhizobium caulinodans ORS571.</title>
        <authorList>
            <person name="Lee KB."/>
            <person name="Backer P.D."/>
            <person name="Aono T."/>
            <person name="Liu CT."/>
            <person name="Suzuki S."/>
            <person name="Suzuki T."/>
            <person name="Kaneko T."/>
            <person name="Yamada M."/>
            <person name="Tabata S."/>
            <person name="Kupfer D.M."/>
            <person name="Najar F.Z."/>
            <person name="Wiley G.B."/>
            <person name="Roe B."/>
            <person name="Binnewies T.T."/>
            <person name="Ussery D.W."/>
            <person name="D'Haeze W."/>
            <person name="Herder J.D."/>
            <person name="Gevers D."/>
            <person name="Vereecke D."/>
            <person name="Holsters M."/>
            <person name="Oyaizu H."/>
        </authorList>
    </citation>
    <scope>NUCLEOTIDE SEQUENCE [LARGE SCALE GENOMIC DNA]</scope>
    <source>
        <strain evidence="2">ATCC 43989 / DSM 5975 / JCM 20966 / LMG 6465 / NBRC 14845 / NCIMB 13405 / ORS 571</strain>
    </source>
</reference>
<evidence type="ECO:0000313" key="2">
    <source>
        <dbReference type="Proteomes" id="UP000000270"/>
    </source>
</evidence>